<keyword evidence="4" id="KW-1185">Reference proteome</keyword>
<gene>
    <name evidence="3" type="ORF">NG653_14315</name>
</gene>
<accession>A0ABT1B2C9</accession>
<dbReference type="EMBL" id="JAMXIB010000018">
    <property type="protein sequence ID" value="MCO5726035.1"/>
    <property type="molecule type" value="Genomic_DNA"/>
</dbReference>
<feature type="coiled-coil region" evidence="1">
    <location>
        <begin position="63"/>
        <end position="90"/>
    </location>
</feature>
<proteinExistence type="predicted"/>
<dbReference type="Proteomes" id="UP001206312">
    <property type="component" value="Unassembled WGS sequence"/>
</dbReference>
<sequence>MLRFFRKIRQNLLSENRVGRYFAYALGEILLVVIGILIALQVNNYRESEQTRGREQVFLQGLRSDLQLNLKELERCINRYQSAARSAEAMIAYFEGAPVTDQGSFNYHAMEVMRWEPFLRNNSTLKELISSGSLGILSDQRLKSELLRMELAYDKIDVAQEHMRFDYQEYLYAPFFQVGDVGHAFKSYLAHMEGRGDQPDTNPMDPGVVATLLGDPAFKNGFSLCILNSRDLIGELQALEASSVQLLERIDSQLTHAEP</sequence>
<evidence type="ECO:0000256" key="1">
    <source>
        <dbReference type="SAM" id="Coils"/>
    </source>
</evidence>
<comment type="caution">
    <text evidence="3">The sequence shown here is derived from an EMBL/GenBank/DDBJ whole genome shotgun (WGS) entry which is preliminary data.</text>
</comment>
<dbReference type="RefSeq" id="WP_252742406.1">
    <property type="nucleotide sequence ID" value="NZ_JAMXIB010000018.1"/>
</dbReference>
<keyword evidence="2" id="KW-0472">Membrane</keyword>
<keyword evidence="1" id="KW-0175">Coiled coil</keyword>
<dbReference type="Pfam" id="PF19578">
    <property type="entry name" value="DUF6090"/>
    <property type="match status" value="1"/>
</dbReference>
<name>A0ABT1B2C9_9FLAO</name>
<reference evidence="3 4" key="1">
    <citation type="submission" date="2022-06" db="EMBL/GenBank/DDBJ databases">
        <authorList>
            <person name="Xuan X."/>
        </authorList>
    </citation>
    <scope>NUCLEOTIDE SEQUENCE [LARGE SCALE GENOMIC DNA]</scope>
    <source>
        <strain evidence="3 4">2V75</strain>
    </source>
</reference>
<evidence type="ECO:0000313" key="3">
    <source>
        <dbReference type="EMBL" id="MCO5726035.1"/>
    </source>
</evidence>
<keyword evidence="2" id="KW-0812">Transmembrane</keyword>
<feature type="transmembrane region" description="Helical" evidence="2">
    <location>
        <begin position="21"/>
        <end position="42"/>
    </location>
</feature>
<dbReference type="InterPro" id="IPR045749">
    <property type="entry name" value="DUF6090"/>
</dbReference>
<organism evidence="3 4">
    <name type="scientific">Robiginitalea marina</name>
    <dbReference type="NCBI Taxonomy" id="2954105"/>
    <lineage>
        <taxon>Bacteria</taxon>
        <taxon>Pseudomonadati</taxon>
        <taxon>Bacteroidota</taxon>
        <taxon>Flavobacteriia</taxon>
        <taxon>Flavobacteriales</taxon>
        <taxon>Flavobacteriaceae</taxon>
        <taxon>Robiginitalea</taxon>
    </lineage>
</organism>
<evidence type="ECO:0000256" key="2">
    <source>
        <dbReference type="SAM" id="Phobius"/>
    </source>
</evidence>
<keyword evidence="2" id="KW-1133">Transmembrane helix</keyword>
<evidence type="ECO:0000313" key="4">
    <source>
        <dbReference type="Proteomes" id="UP001206312"/>
    </source>
</evidence>
<protein>
    <submittedName>
        <fullName evidence="3">DUF6090 family protein</fullName>
    </submittedName>
</protein>